<reference evidence="2" key="2">
    <citation type="submission" date="2023-05" db="EMBL/GenBank/DDBJ databases">
        <authorList>
            <consortium name="Lawrence Berkeley National Laboratory"/>
            <person name="Steindorff A."/>
            <person name="Hensen N."/>
            <person name="Bonometti L."/>
            <person name="Westerberg I."/>
            <person name="Brannstrom I.O."/>
            <person name="Guillou S."/>
            <person name="Cros-Aarteil S."/>
            <person name="Calhoun S."/>
            <person name="Haridas S."/>
            <person name="Kuo A."/>
            <person name="Mondo S."/>
            <person name="Pangilinan J."/>
            <person name="Riley R."/>
            <person name="Labutti K."/>
            <person name="Andreopoulos B."/>
            <person name="Lipzen A."/>
            <person name="Chen C."/>
            <person name="Yanf M."/>
            <person name="Daum C."/>
            <person name="Ng V."/>
            <person name="Clum A."/>
            <person name="Ohm R."/>
            <person name="Martin F."/>
            <person name="Silar P."/>
            <person name="Natvig D."/>
            <person name="Lalanne C."/>
            <person name="Gautier V."/>
            <person name="Ament-Velasquez S.L."/>
            <person name="Kruys A."/>
            <person name="Hutchinson M.I."/>
            <person name="Powell A.J."/>
            <person name="Barry K."/>
            <person name="Miller A.N."/>
            <person name="Grigoriev I.V."/>
            <person name="Debuchy R."/>
            <person name="Gladieux P."/>
            <person name="Thoren M.H."/>
            <person name="Johannesson H."/>
        </authorList>
    </citation>
    <scope>NUCLEOTIDE SEQUENCE</scope>
    <source>
        <strain evidence="2">PSN243</strain>
    </source>
</reference>
<keyword evidence="3" id="KW-1185">Reference proteome</keyword>
<dbReference type="InterPro" id="IPR002575">
    <property type="entry name" value="Aminoglycoside_PTrfase"/>
</dbReference>
<dbReference type="AlphaFoldDB" id="A0AAV9GED7"/>
<protein>
    <recommendedName>
        <fullName evidence="1">Aminoglycoside phosphotransferase domain-containing protein</fullName>
    </recommendedName>
</protein>
<sequence length="360" mass="40516">MWILGAVFQAALCPLPQHQPPARFRFSTLQAPKTSIMTKPKKTSFTSPDPTVLAEIFPHFTDKNWLESTSWLPMSRSELFADGTFRIKLSSRTNKQHVDMNIDSIDLDRVLKLRTAEKGLKHEAQLQRFAHGLLPDLVPQVLDYGTIKTKGNAELDYLVMPVVQGAHNLEHIWDDLEQENRQSLVESAVSATRKIHLASPQGDLADISTQLLDAEGRIWPLGSPLAGGYPDITSLLRSQIGAPPGCEIDYALDGIEIRSHYERDPVTKLSLVTELSSSDLDELMGTVGLCHNDLEPRNILVKKVETGHGGRRYELAAIIDWKKAGFFPSAYEYRLKDEYIGLDNMTFNIMFWDTAYRQLT</sequence>
<evidence type="ECO:0000313" key="3">
    <source>
        <dbReference type="Proteomes" id="UP001321760"/>
    </source>
</evidence>
<evidence type="ECO:0000259" key="1">
    <source>
        <dbReference type="Pfam" id="PF01636"/>
    </source>
</evidence>
<name>A0AAV9GED7_9PEZI</name>
<dbReference type="PANTHER" id="PTHR21310">
    <property type="entry name" value="AMINOGLYCOSIDE PHOSPHOTRANSFERASE-RELATED-RELATED"/>
    <property type="match status" value="1"/>
</dbReference>
<evidence type="ECO:0000313" key="2">
    <source>
        <dbReference type="EMBL" id="KAK4446582.1"/>
    </source>
</evidence>
<feature type="non-terminal residue" evidence="2">
    <location>
        <position position="360"/>
    </location>
</feature>
<dbReference type="SUPFAM" id="SSF56112">
    <property type="entry name" value="Protein kinase-like (PK-like)"/>
    <property type="match status" value="1"/>
</dbReference>
<reference evidence="2" key="1">
    <citation type="journal article" date="2023" name="Mol. Phylogenet. Evol.">
        <title>Genome-scale phylogeny and comparative genomics of the fungal order Sordariales.</title>
        <authorList>
            <person name="Hensen N."/>
            <person name="Bonometti L."/>
            <person name="Westerberg I."/>
            <person name="Brannstrom I.O."/>
            <person name="Guillou S."/>
            <person name="Cros-Aarteil S."/>
            <person name="Calhoun S."/>
            <person name="Haridas S."/>
            <person name="Kuo A."/>
            <person name="Mondo S."/>
            <person name="Pangilinan J."/>
            <person name="Riley R."/>
            <person name="LaButti K."/>
            <person name="Andreopoulos B."/>
            <person name="Lipzen A."/>
            <person name="Chen C."/>
            <person name="Yan M."/>
            <person name="Daum C."/>
            <person name="Ng V."/>
            <person name="Clum A."/>
            <person name="Steindorff A."/>
            <person name="Ohm R.A."/>
            <person name="Martin F."/>
            <person name="Silar P."/>
            <person name="Natvig D.O."/>
            <person name="Lalanne C."/>
            <person name="Gautier V."/>
            <person name="Ament-Velasquez S.L."/>
            <person name="Kruys A."/>
            <person name="Hutchinson M.I."/>
            <person name="Powell A.J."/>
            <person name="Barry K."/>
            <person name="Miller A.N."/>
            <person name="Grigoriev I.V."/>
            <person name="Debuchy R."/>
            <person name="Gladieux P."/>
            <person name="Hiltunen Thoren M."/>
            <person name="Johannesson H."/>
        </authorList>
    </citation>
    <scope>NUCLEOTIDE SEQUENCE</scope>
    <source>
        <strain evidence="2">PSN243</strain>
    </source>
</reference>
<gene>
    <name evidence="2" type="ORF">QBC34DRAFT_331477</name>
</gene>
<dbReference type="Pfam" id="PF01636">
    <property type="entry name" value="APH"/>
    <property type="match status" value="1"/>
</dbReference>
<dbReference type="InterPro" id="IPR051678">
    <property type="entry name" value="AGP_Transferase"/>
</dbReference>
<proteinExistence type="predicted"/>
<dbReference type="EMBL" id="MU865956">
    <property type="protein sequence ID" value="KAK4446582.1"/>
    <property type="molecule type" value="Genomic_DNA"/>
</dbReference>
<dbReference type="Proteomes" id="UP001321760">
    <property type="component" value="Unassembled WGS sequence"/>
</dbReference>
<organism evidence="2 3">
    <name type="scientific">Podospora aff. communis PSN243</name>
    <dbReference type="NCBI Taxonomy" id="3040156"/>
    <lineage>
        <taxon>Eukaryota</taxon>
        <taxon>Fungi</taxon>
        <taxon>Dikarya</taxon>
        <taxon>Ascomycota</taxon>
        <taxon>Pezizomycotina</taxon>
        <taxon>Sordariomycetes</taxon>
        <taxon>Sordariomycetidae</taxon>
        <taxon>Sordariales</taxon>
        <taxon>Podosporaceae</taxon>
        <taxon>Podospora</taxon>
    </lineage>
</organism>
<comment type="caution">
    <text evidence="2">The sequence shown here is derived from an EMBL/GenBank/DDBJ whole genome shotgun (WGS) entry which is preliminary data.</text>
</comment>
<feature type="domain" description="Aminoglycoside phosphotransferase" evidence="1">
    <location>
        <begin position="116"/>
        <end position="331"/>
    </location>
</feature>
<dbReference type="InterPro" id="IPR011009">
    <property type="entry name" value="Kinase-like_dom_sf"/>
</dbReference>
<accession>A0AAV9GED7</accession>